<organism evidence="1 2">
    <name type="scientific">Pelagerythrobacter aerophilus</name>
    <dbReference type="NCBI Taxonomy" id="2306995"/>
    <lineage>
        <taxon>Bacteria</taxon>
        <taxon>Pseudomonadati</taxon>
        <taxon>Pseudomonadota</taxon>
        <taxon>Alphaproteobacteria</taxon>
        <taxon>Sphingomonadales</taxon>
        <taxon>Erythrobacteraceae</taxon>
        <taxon>Pelagerythrobacter</taxon>
    </lineage>
</organism>
<dbReference type="EMBL" id="QXFK01000009">
    <property type="protein sequence ID" value="RIV80567.1"/>
    <property type="molecule type" value="Genomic_DNA"/>
</dbReference>
<name>A0A418NLE3_9SPHN</name>
<dbReference type="AlphaFoldDB" id="A0A418NLE3"/>
<dbReference type="Gene3D" id="3.40.190.10">
    <property type="entry name" value="Periplasmic binding protein-like II"/>
    <property type="match status" value="2"/>
</dbReference>
<evidence type="ECO:0008006" key="3">
    <source>
        <dbReference type="Google" id="ProtNLM"/>
    </source>
</evidence>
<proteinExistence type="predicted"/>
<keyword evidence="2" id="KW-1185">Reference proteome</keyword>
<dbReference type="OrthoDB" id="9204530at2"/>
<sequence>MLALALEPDLPLSFTPIKESAEIDSMFRTGEADAFLGMTYIGAKKQLAAPSLGLRLVSINTWRGFFEVVPRDIRSFAELRGHKVIVSGPMGSGRNGGGDIIFQAAARRANLDPGRDLEVAYMPAKAGIAQVAAGQAAGITIPSPGSTGMVMRSKMGSEGGSNIALSAIDMQAMFTGFRSFDEGQLPIGGLHTSEQVLQTPPRRSALLRVLDAYERACEALMREPERLAPMAIDQYGRHFAPIGATAPPAMLLARAIRAGELVYRTGVPAAGIRADVSAFLNELLGASVEPAFLSAL</sequence>
<protein>
    <recommendedName>
        <fullName evidence="3">ABC transporter substrate-binding protein</fullName>
    </recommendedName>
</protein>
<comment type="caution">
    <text evidence="1">The sequence shown here is derived from an EMBL/GenBank/DDBJ whole genome shotgun (WGS) entry which is preliminary data.</text>
</comment>
<gene>
    <name evidence="1" type="ORF">D2V04_02360</name>
</gene>
<reference evidence="1 2" key="1">
    <citation type="submission" date="2018-08" db="EMBL/GenBank/DDBJ databases">
        <title>Altererythrobacter sp.Ery1 and Ery12, the genome sequencing of novel strains in genus Alterythrobacter.</title>
        <authorList>
            <person name="Cheng H."/>
            <person name="Wu Y.-H."/>
            <person name="Fang C."/>
            <person name="Xu X.-W."/>
        </authorList>
    </citation>
    <scope>NUCLEOTIDE SEQUENCE [LARGE SCALE GENOMIC DNA]</scope>
    <source>
        <strain evidence="1 2">Ery1</strain>
    </source>
</reference>
<dbReference type="RefSeq" id="WP_119511756.1">
    <property type="nucleotide sequence ID" value="NZ_QXFK01000009.1"/>
</dbReference>
<dbReference type="SUPFAM" id="SSF53850">
    <property type="entry name" value="Periplasmic binding protein-like II"/>
    <property type="match status" value="1"/>
</dbReference>
<evidence type="ECO:0000313" key="1">
    <source>
        <dbReference type="EMBL" id="RIV80567.1"/>
    </source>
</evidence>
<accession>A0A418NLE3</accession>
<dbReference type="Proteomes" id="UP000285092">
    <property type="component" value="Unassembled WGS sequence"/>
</dbReference>
<evidence type="ECO:0000313" key="2">
    <source>
        <dbReference type="Proteomes" id="UP000285092"/>
    </source>
</evidence>